<feature type="repeat" description="TPR" evidence="3">
    <location>
        <begin position="125"/>
        <end position="158"/>
    </location>
</feature>
<feature type="repeat" description="TPR" evidence="3">
    <location>
        <begin position="772"/>
        <end position="805"/>
    </location>
</feature>
<evidence type="ECO:0000313" key="5">
    <source>
        <dbReference type="Proteomes" id="UP000717585"/>
    </source>
</evidence>
<dbReference type="InterPro" id="IPR050498">
    <property type="entry name" value="Ycf3"/>
</dbReference>
<evidence type="ECO:0000256" key="1">
    <source>
        <dbReference type="ARBA" id="ARBA00022737"/>
    </source>
</evidence>
<keyword evidence="2 3" id="KW-0802">TPR repeat</keyword>
<keyword evidence="1" id="KW-0677">Repeat</keyword>
<dbReference type="PROSITE" id="PS50005">
    <property type="entry name" value="TPR"/>
    <property type="match status" value="4"/>
</dbReference>
<sequence length="839" mass="94862">MSFAWGYQQRKREAERQKAIEEAAEMYLVGKKEYGLGNIEKAYEIFTGAINRSPAVARYFFARARCHQKMKIFDRGIFDASMAIGLEGDMWAFWNCRGECQYALGELEDSMADFTEAIRLDTRHHIQFYNRGLIYYDLGEYDHAERDFRASLAINPGHSDSHLALARVLRSKDVHSAIHAMREAMQGRSDPDVMNELGEVLIDADQYAEAVKYFSMALELEKKARYYNNRGLARYLLDQFDEAMDDFSNALKLPASENVARADTLFHRANCYRILGRVDTSVKDAGLALRIVEAAPKYRVCHALALQAAGEAQEALDELRGVVASHNDVTYAWYFLGLGSLFAGRANDATVALKRCMDDEPGCPRVRELLGRAYHQLLEYGPAVDNFTEALRLEMAHDTPEAVKHLIISCRYDSTNLPPMSRICPAFHPWRRLAAHDVGPITDFDADVVDIPGVPPSLWHLFFNRGLVWLRGRKYQQAYFDLRVALILIVKHRDDTSSLEDVARWADAARHGKRPDYTVEKPESLSVYGVFPRTLPVDQTWLSFWNSDSRCADPFRRRIAVLADNDDLFAVYRSLAEVCEKTSRHEEASDYLQQGIEILQGFRNPDQKRKLLLSNTITAMAVNLFEIEQYGPAEGRIREALAASDPQPVQYYDLGRILIELGRAREACVAFRKALAARKTTPAELVGKAAYYLGIACAKCEAWDEAIEAFTLSSEATAGVHVSRFASIQYMEWPPQRVAIVHERAKAYQMKGSLEAAVDDFTTVITHQPTNARALYRRGFCYKEMAEYIGAARDFDRARDLNPDEPAFWTTIAPGAVECVELVPCGNEADYSGECLGDF</sequence>
<evidence type="ECO:0000256" key="2">
    <source>
        <dbReference type="ARBA" id="ARBA00022803"/>
    </source>
</evidence>
<dbReference type="InterPro" id="IPR019734">
    <property type="entry name" value="TPR_rpt"/>
</dbReference>
<feature type="repeat" description="TPR" evidence="3">
    <location>
        <begin position="364"/>
        <end position="397"/>
    </location>
</feature>
<dbReference type="AlphaFoldDB" id="A0A8J6E415"/>
<feature type="repeat" description="TPR" evidence="3">
    <location>
        <begin position="191"/>
        <end position="224"/>
    </location>
</feature>
<dbReference type="Pfam" id="PF00515">
    <property type="entry name" value="TPR_1"/>
    <property type="match status" value="1"/>
</dbReference>
<dbReference type="PANTHER" id="PTHR44858">
    <property type="entry name" value="TETRATRICOPEPTIDE REPEAT PROTEIN 6"/>
    <property type="match status" value="1"/>
</dbReference>
<gene>
    <name evidence="4" type="ORF">J8273_4756</name>
</gene>
<organism evidence="4 5">
    <name type="scientific">Carpediemonas membranifera</name>
    <dbReference type="NCBI Taxonomy" id="201153"/>
    <lineage>
        <taxon>Eukaryota</taxon>
        <taxon>Metamonada</taxon>
        <taxon>Carpediemonas-like organisms</taxon>
        <taxon>Carpediemonas</taxon>
    </lineage>
</organism>
<proteinExistence type="predicted"/>
<accession>A0A8J6E415</accession>
<dbReference type="Gene3D" id="1.25.40.10">
    <property type="entry name" value="Tetratricopeptide repeat domain"/>
    <property type="match status" value="6"/>
</dbReference>
<dbReference type="InterPro" id="IPR011990">
    <property type="entry name" value="TPR-like_helical_dom_sf"/>
</dbReference>
<keyword evidence="5" id="KW-1185">Reference proteome</keyword>
<dbReference type="SMART" id="SM00028">
    <property type="entry name" value="TPR"/>
    <property type="match status" value="14"/>
</dbReference>
<reference evidence="4" key="1">
    <citation type="submission" date="2021-05" db="EMBL/GenBank/DDBJ databases">
        <title>A free-living protist that lacks canonical eukaryotic 1 DNA replication and segregation systems.</title>
        <authorList>
            <person name="Salas-Leiva D.E."/>
            <person name="Tromer E.C."/>
            <person name="Curtis B.A."/>
            <person name="Jerlstrom-Hultqvist J."/>
            <person name="Kolisko M."/>
            <person name="Yi Z."/>
            <person name="Salas-Leiva J.S."/>
            <person name="Gallot-Lavallee L."/>
            <person name="Kops G.J.P.L."/>
            <person name="Archibald J.M."/>
            <person name="Simpson A.G.B."/>
            <person name="Roger A.J."/>
        </authorList>
    </citation>
    <scope>NUCLEOTIDE SEQUENCE</scope>
    <source>
        <strain evidence="4">BICM</strain>
    </source>
</reference>
<evidence type="ECO:0000256" key="3">
    <source>
        <dbReference type="PROSITE-ProRule" id="PRU00339"/>
    </source>
</evidence>
<dbReference type="Proteomes" id="UP000717585">
    <property type="component" value="Unassembled WGS sequence"/>
</dbReference>
<dbReference type="PANTHER" id="PTHR44858:SF1">
    <property type="entry name" value="UDP-N-ACETYLGLUCOSAMINE--PEPTIDE N-ACETYLGLUCOSAMINYLTRANSFERASE SPINDLY-RELATED"/>
    <property type="match status" value="1"/>
</dbReference>
<dbReference type="OrthoDB" id="2017782at2759"/>
<protein>
    <submittedName>
        <fullName evidence="4">TPR repeat</fullName>
    </submittedName>
</protein>
<dbReference type="SUPFAM" id="SSF48452">
    <property type="entry name" value="TPR-like"/>
    <property type="match status" value="3"/>
</dbReference>
<comment type="caution">
    <text evidence="4">The sequence shown here is derived from an EMBL/GenBank/DDBJ whole genome shotgun (WGS) entry which is preliminary data.</text>
</comment>
<name>A0A8J6E415_9EUKA</name>
<dbReference type="EMBL" id="JAHDYR010000020">
    <property type="protein sequence ID" value="KAG9393892.1"/>
    <property type="molecule type" value="Genomic_DNA"/>
</dbReference>
<evidence type="ECO:0000313" key="4">
    <source>
        <dbReference type="EMBL" id="KAG9393892.1"/>
    </source>
</evidence>
<dbReference type="Pfam" id="PF13432">
    <property type="entry name" value="TPR_16"/>
    <property type="match status" value="2"/>
</dbReference>